<comment type="caution">
    <text evidence="4">The sequence shown here is derived from an EMBL/GenBank/DDBJ whole genome shotgun (WGS) entry which is preliminary data.</text>
</comment>
<feature type="chain" id="PRO_5029564631" evidence="2">
    <location>
        <begin position="21"/>
        <end position="158"/>
    </location>
</feature>
<keyword evidence="5" id="KW-1185">Reference proteome</keyword>
<dbReference type="PANTHER" id="PTHR15541:SF2">
    <property type="entry name" value="GRANULYSIN"/>
    <property type="match status" value="1"/>
</dbReference>
<dbReference type="InterPro" id="IPR008139">
    <property type="entry name" value="SaposinB_dom"/>
</dbReference>
<dbReference type="Gene3D" id="1.10.225.10">
    <property type="entry name" value="Saposin-like"/>
    <property type="match status" value="1"/>
</dbReference>
<dbReference type="SMART" id="SM00741">
    <property type="entry name" value="SapB"/>
    <property type="match status" value="1"/>
</dbReference>
<evidence type="ECO:0000256" key="2">
    <source>
        <dbReference type="SAM" id="SignalP"/>
    </source>
</evidence>
<keyword evidence="1" id="KW-1015">Disulfide bond</keyword>
<protein>
    <submittedName>
        <fullName evidence="4">Granulysin</fullName>
    </submittedName>
</protein>
<dbReference type="GO" id="GO:0031640">
    <property type="term" value="P:killing of cells of another organism"/>
    <property type="evidence" value="ECO:0007669"/>
    <property type="project" value="TreeGrafter"/>
</dbReference>
<feature type="signal peptide" evidence="2">
    <location>
        <begin position="1"/>
        <end position="20"/>
    </location>
</feature>
<evidence type="ECO:0000313" key="4">
    <source>
        <dbReference type="EMBL" id="KAF6429411.1"/>
    </source>
</evidence>
<dbReference type="GO" id="GO:0061844">
    <property type="term" value="P:antimicrobial humoral immune response mediated by antimicrobial peptide"/>
    <property type="evidence" value="ECO:0007669"/>
    <property type="project" value="TreeGrafter"/>
</dbReference>
<dbReference type="InterPro" id="IPR011001">
    <property type="entry name" value="Saposin-like"/>
</dbReference>
<name>A0A7J8E248_MOLMO</name>
<dbReference type="FunCoup" id="A0A7J8E248">
    <property type="interactions" value="13"/>
</dbReference>
<gene>
    <name evidence="4" type="ORF">HJG59_005777</name>
</gene>
<evidence type="ECO:0000259" key="3">
    <source>
        <dbReference type="PROSITE" id="PS50015"/>
    </source>
</evidence>
<sequence>MASWTLLLLVSALLGSPGTGVPASSEGSAEGLASSSLTPEYYDPAVASLCEGQQLRRGLAGVGPQGDLLTATEGQGTGCWFCRKMIQALKNMVGEQPDENSIAKAVSKVCRKLRVSKGLCKNLRTKFLQSITQDIIAGKKSLEICVDIRMCKSQAGLM</sequence>
<organism evidence="4 5">
    <name type="scientific">Molossus molossus</name>
    <name type="common">Pallas' mastiff bat</name>
    <name type="synonym">Vespertilio molossus</name>
    <dbReference type="NCBI Taxonomy" id="27622"/>
    <lineage>
        <taxon>Eukaryota</taxon>
        <taxon>Metazoa</taxon>
        <taxon>Chordata</taxon>
        <taxon>Craniata</taxon>
        <taxon>Vertebrata</taxon>
        <taxon>Euteleostomi</taxon>
        <taxon>Mammalia</taxon>
        <taxon>Eutheria</taxon>
        <taxon>Laurasiatheria</taxon>
        <taxon>Chiroptera</taxon>
        <taxon>Yangochiroptera</taxon>
        <taxon>Molossidae</taxon>
        <taxon>Molossus</taxon>
    </lineage>
</organism>
<dbReference type="GO" id="GO:0042742">
    <property type="term" value="P:defense response to bacterium"/>
    <property type="evidence" value="ECO:0007669"/>
    <property type="project" value="InterPro"/>
</dbReference>
<dbReference type="PANTHER" id="PTHR15541">
    <property type="entry name" value="GRANULYSIN RELATED"/>
    <property type="match status" value="1"/>
</dbReference>
<evidence type="ECO:0000256" key="1">
    <source>
        <dbReference type="ARBA" id="ARBA00023157"/>
    </source>
</evidence>
<dbReference type="SUPFAM" id="SSF47862">
    <property type="entry name" value="Saposin"/>
    <property type="match status" value="1"/>
</dbReference>
<dbReference type="InterPro" id="IPR007856">
    <property type="entry name" value="SapB_1"/>
</dbReference>
<dbReference type="GO" id="GO:0006629">
    <property type="term" value="P:lipid metabolic process"/>
    <property type="evidence" value="ECO:0007669"/>
    <property type="project" value="InterPro"/>
</dbReference>
<accession>A0A7J8E248</accession>
<evidence type="ECO:0000313" key="5">
    <source>
        <dbReference type="Proteomes" id="UP000550707"/>
    </source>
</evidence>
<dbReference type="Proteomes" id="UP000550707">
    <property type="component" value="Unassembled WGS sequence"/>
</dbReference>
<dbReference type="GO" id="GO:0044194">
    <property type="term" value="C:cytolytic granule"/>
    <property type="evidence" value="ECO:0007669"/>
    <property type="project" value="TreeGrafter"/>
</dbReference>
<dbReference type="PROSITE" id="PS50015">
    <property type="entry name" value="SAP_B"/>
    <property type="match status" value="1"/>
</dbReference>
<dbReference type="InterPro" id="IPR038847">
    <property type="entry name" value="Granulysin-like"/>
</dbReference>
<dbReference type="EMBL" id="JACASF010000015">
    <property type="protein sequence ID" value="KAF6429411.1"/>
    <property type="molecule type" value="Genomic_DNA"/>
</dbReference>
<keyword evidence="2" id="KW-0732">Signal</keyword>
<proteinExistence type="predicted"/>
<dbReference type="InParanoid" id="A0A7J8E248"/>
<reference evidence="4 5" key="1">
    <citation type="journal article" date="2020" name="Nature">
        <title>Six reference-quality genomes reveal evolution of bat adaptations.</title>
        <authorList>
            <person name="Jebb D."/>
            <person name="Huang Z."/>
            <person name="Pippel M."/>
            <person name="Hughes G.M."/>
            <person name="Lavrichenko K."/>
            <person name="Devanna P."/>
            <person name="Winkler S."/>
            <person name="Jermiin L.S."/>
            <person name="Skirmuntt E.C."/>
            <person name="Katzourakis A."/>
            <person name="Burkitt-Gray L."/>
            <person name="Ray D.A."/>
            <person name="Sullivan K.A.M."/>
            <person name="Roscito J.G."/>
            <person name="Kirilenko B.M."/>
            <person name="Davalos L.M."/>
            <person name="Corthals A.P."/>
            <person name="Power M.L."/>
            <person name="Jones G."/>
            <person name="Ransome R.D."/>
            <person name="Dechmann D.K.N."/>
            <person name="Locatelli A.G."/>
            <person name="Puechmaille S.J."/>
            <person name="Fedrigo O."/>
            <person name="Jarvis E.D."/>
            <person name="Hiller M."/>
            <person name="Vernes S.C."/>
            <person name="Myers E.W."/>
            <person name="Teeling E.C."/>
        </authorList>
    </citation>
    <scope>NUCLEOTIDE SEQUENCE [LARGE SCALE GENOMIC DNA]</scope>
    <source>
        <strain evidence="4">MMolMol1</strain>
        <tissue evidence="4">Muscle</tissue>
    </source>
</reference>
<feature type="domain" description="Saposin B-type" evidence="3">
    <location>
        <begin position="75"/>
        <end position="155"/>
    </location>
</feature>
<dbReference type="OrthoDB" id="69496at2759"/>
<dbReference type="Pfam" id="PF05184">
    <property type="entry name" value="SapB_1"/>
    <property type="match status" value="1"/>
</dbReference>
<dbReference type="AlphaFoldDB" id="A0A7J8E248"/>